<dbReference type="InterPro" id="IPR003661">
    <property type="entry name" value="HisK_dim/P_dom"/>
</dbReference>
<sequence>MSIRRRLMTRFIGMLAGAVLLIVVLGSAATYWVVQKVNEVNLVDDFATTGLDQLIDTAKISSDGTVHYAPDLLKQVEQNQGWLQMLDDKGKVIDAFHTPSDIPTHYAPGELISYWQGTKPFPYQIVMIIRERNGIVFTLLYGERSVAKPLLNQVHQTSTFTNGKLVVAPEQQASIREAKAYLQLLDSSGKELDSYNKPTMGVPTDYNIQDLVLRARYPSRYGAFTSTMYDEQTETTWMISVPSGLSAAEDERDPYAFIWEPALLVLVLSVIMLLILLALWYANRFGSPMLHMLQWLQRLEKGHYEEPTGLNGIPRSQRRNGKWKRKYRVYAEVLLSMQMLSSTLKQDEELRKQTESLREEWIAGITHDLKTPLSSIQGYAHMLEADKYSWSQEEVREFAAIMLDKSMYMDRLVNDLAMTYRLRSGGYQPDVERTDVNTLLHDLVLRAERNPAYGQGRIQFQPAPTPVYGQVHIPSFERIVDNLTANALLHNPTDTKLIVSVHAGQRDGDFSIQFVDNGRGMDAKTVWRLFERYYRGTDTGTPDVGSGLGMAVTKGLIEAMKGRIEVHSAPGQGTQIRLIWDGISHDAQNKIT</sequence>
<dbReference type="SUPFAM" id="SSF55874">
    <property type="entry name" value="ATPase domain of HSP90 chaperone/DNA topoisomerase II/histidine kinase"/>
    <property type="match status" value="1"/>
</dbReference>
<keyword evidence="4" id="KW-0597">Phosphoprotein</keyword>
<evidence type="ECO:0000313" key="12">
    <source>
        <dbReference type="EMBL" id="MDR6724192.1"/>
    </source>
</evidence>
<keyword evidence="8" id="KW-0067">ATP-binding</keyword>
<evidence type="ECO:0000256" key="2">
    <source>
        <dbReference type="ARBA" id="ARBA00004370"/>
    </source>
</evidence>
<dbReference type="PANTHER" id="PTHR42878:SF7">
    <property type="entry name" value="SENSOR HISTIDINE KINASE GLRK"/>
    <property type="match status" value="1"/>
</dbReference>
<accession>A0AAP5LM60</accession>
<protein>
    <recommendedName>
        <fullName evidence="3">histidine kinase</fullName>
        <ecNumber evidence="3">2.7.13.3</ecNumber>
    </recommendedName>
</protein>
<keyword evidence="5" id="KW-0808">Transferase</keyword>
<keyword evidence="9" id="KW-0902">Two-component regulatory system</keyword>
<dbReference type="GO" id="GO:0030295">
    <property type="term" value="F:protein kinase activator activity"/>
    <property type="evidence" value="ECO:0007669"/>
    <property type="project" value="TreeGrafter"/>
</dbReference>
<evidence type="ECO:0000256" key="6">
    <source>
        <dbReference type="ARBA" id="ARBA00022741"/>
    </source>
</evidence>
<evidence type="ECO:0000256" key="4">
    <source>
        <dbReference type="ARBA" id="ARBA00022553"/>
    </source>
</evidence>
<evidence type="ECO:0000313" key="13">
    <source>
        <dbReference type="Proteomes" id="UP001254832"/>
    </source>
</evidence>
<evidence type="ECO:0000256" key="10">
    <source>
        <dbReference type="SAM" id="Phobius"/>
    </source>
</evidence>
<dbReference type="Proteomes" id="UP001254832">
    <property type="component" value="Unassembled WGS sequence"/>
</dbReference>
<dbReference type="AlphaFoldDB" id="A0AAP5LM60"/>
<dbReference type="InterPro" id="IPR050351">
    <property type="entry name" value="BphY/WalK/GraS-like"/>
</dbReference>
<dbReference type="RefSeq" id="WP_310140121.1">
    <property type="nucleotide sequence ID" value="NZ_JAVDTR010000006.1"/>
</dbReference>
<dbReference type="SMART" id="SM00388">
    <property type="entry name" value="HisKA"/>
    <property type="match status" value="1"/>
</dbReference>
<evidence type="ECO:0000256" key="3">
    <source>
        <dbReference type="ARBA" id="ARBA00012438"/>
    </source>
</evidence>
<dbReference type="SMART" id="SM00387">
    <property type="entry name" value="HATPase_c"/>
    <property type="match status" value="1"/>
</dbReference>
<keyword evidence="10" id="KW-0812">Transmembrane</keyword>
<dbReference type="PRINTS" id="PR00344">
    <property type="entry name" value="BCTRLSENSOR"/>
</dbReference>
<keyword evidence="10" id="KW-1133">Transmembrane helix</keyword>
<dbReference type="EMBL" id="JAVDTR010000006">
    <property type="protein sequence ID" value="MDR6724192.1"/>
    <property type="molecule type" value="Genomic_DNA"/>
</dbReference>
<dbReference type="InterPro" id="IPR004358">
    <property type="entry name" value="Sig_transdc_His_kin-like_C"/>
</dbReference>
<dbReference type="PANTHER" id="PTHR42878">
    <property type="entry name" value="TWO-COMPONENT HISTIDINE KINASE"/>
    <property type="match status" value="1"/>
</dbReference>
<dbReference type="GO" id="GO:0000156">
    <property type="term" value="F:phosphorelay response regulator activity"/>
    <property type="evidence" value="ECO:0007669"/>
    <property type="project" value="TreeGrafter"/>
</dbReference>
<dbReference type="InterPro" id="IPR036890">
    <property type="entry name" value="HATPase_C_sf"/>
</dbReference>
<dbReference type="CDD" id="cd00082">
    <property type="entry name" value="HisKA"/>
    <property type="match status" value="1"/>
</dbReference>
<keyword evidence="6" id="KW-0547">Nucleotide-binding</keyword>
<dbReference type="InterPro" id="IPR003594">
    <property type="entry name" value="HATPase_dom"/>
</dbReference>
<evidence type="ECO:0000256" key="9">
    <source>
        <dbReference type="ARBA" id="ARBA00023012"/>
    </source>
</evidence>
<evidence type="ECO:0000256" key="7">
    <source>
        <dbReference type="ARBA" id="ARBA00022777"/>
    </source>
</evidence>
<feature type="transmembrane region" description="Helical" evidence="10">
    <location>
        <begin position="262"/>
        <end position="282"/>
    </location>
</feature>
<dbReference type="GO" id="GO:0000155">
    <property type="term" value="F:phosphorelay sensor kinase activity"/>
    <property type="evidence" value="ECO:0007669"/>
    <property type="project" value="InterPro"/>
</dbReference>
<dbReference type="InterPro" id="IPR036097">
    <property type="entry name" value="HisK_dim/P_sf"/>
</dbReference>
<name>A0AAP5LM60_PAEAM</name>
<feature type="domain" description="Histidine kinase" evidence="11">
    <location>
        <begin position="364"/>
        <end position="578"/>
    </location>
</feature>
<organism evidence="12 13">
    <name type="scientific">Paenibacillus amylolyticus</name>
    <dbReference type="NCBI Taxonomy" id="1451"/>
    <lineage>
        <taxon>Bacteria</taxon>
        <taxon>Bacillati</taxon>
        <taxon>Bacillota</taxon>
        <taxon>Bacilli</taxon>
        <taxon>Bacillales</taxon>
        <taxon>Paenibacillaceae</taxon>
        <taxon>Paenibacillus</taxon>
    </lineage>
</organism>
<dbReference type="Gene3D" id="1.10.287.130">
    <property type="match status" value="1"/>
</dbReference>
<evidence type="ECO:0000259" key="11">
    <source>
        <dbReference type="PROSITE" id="PS50109"/>
    </source>
</evidence>
<dbReference type="PROSITE" id="PS50109">
    <property type="entry name" value="HIS_KIN"/>
    <property type="match status" value="1"/>
</dbReference>
<dbReference type="SUPFAM" id="SSF47384">
    <property type="entry name" value="Homodimeric domain of signal transducing histidine kinase"/>
    <property type="match status" value="1"/>
</dbReference>
<evidence type="ECO:0000256" key="1">
    <source>
        <dbReference type="ARBA" id="ARBA00000085"/>
    </source>
</evidence>
<keyword evidence="7 12" id="KW-0418">Kinase</keyword>
<dbReference type="Gene3D" id="3.30.565.10">
    <property type="entry name" value="Histidine kinase-like ATPase, C-terminal domain"/>
    <property type="match status" value="1"/>
</dbReference>
<evidence type="ECO:0000256" key="8">
    <source>
        <dbReference type="ARBA" id="ARBA00022840"/>
    </source>
</evidence>
<proteinExistence type="predicted"/>
<dbReference type="GO" id="GO:0005524">
    <property type="term" value="F:ATP binding"/>
    <property type="evidence" value="ECO:0007669"/>
    <property type="project" value="UniProtKB-KW"/>
</dbReference>
<dbReference type="CDD" id="cd00075">
    <property type="entry name" value="HATPase"/>
    <property type="match status" value="1"/>
</dbReference>
<dbReference type="Pfam" id="PF02518">
    <property type="entry name" value="HATPase_c"/>
    <property type="match status" value="1"/>
</dbReference>
<dbReference type="EC" id="2.7.13.3" evidence="3"/>
<comment type="caution">
    <text evidence="12">The sequence shown here is derived from an EMBL/GenBank/DDBJ whole genome shotgun (WGS) entry which is preliminary data.</text>
</comment>
<comment type="subcellular location">
    <subcellularLocation>
        <location evidence="2">Membrane</location>
    </subcellularLocation>
</comment>
<keyword evidence="10" id="KW-0472">Membrane</keyword>
<dbReference type="Pfam" id="PF00512">
    <property type="entry name" value="HisKA"/>
    <property type="match status" value="1"/>
</dbReference>
<gene>
    <name evidence="12" type="ORF">J2W91_002654</name>
</gene>
<dbReference type="InterPro" id="IPR005467">
    <property type="entry name" value="His_kinase_dom"/>
</dbReference>
<dbReference type="GO" id="GO:0007234">
    <property type="term" value="P:osmosensory signaling via phosphorelay pathway"/>
    <property type="evidence" value="ECO:0007669"/>
    <property type="project" value="TreeGrafter"/>
</dbReference>
<comment type="catalytic activity">
    <reaction evidence="1">
        <text>ATP + protein L-histidine = ADP + protein N-phospho-L-histidine.</text>
        <dbReference type="EC" id="2.7.13.3"/>
    </reaction>
</comment>
<reference evidence="12" key="1">
    <citation type="submission" date="2023-07" db="EMBL/GenBank/DDBJ databases">
        <title>Sorghum-associated microbial communities from plants grown in Nebraska, USA.</title>
        <authorList>
            <person name="Schachtman D."/>
        </authorList>
    </citation>
    <scope>NUCLEOTIDE SEQUENCE</scope>
    <source>
        <strain evidence="12">BE80</strain>
    </source>
</reference>
<evidence type="ECO:0000256" key="5">
    <source>
        <dbReference type="ARBA" id="ARBA00022679"/>
    </source>
</evidence>